<keyword evidence="1" id="KW-0812">Transmembrane</keyword>
<reference evidence="2" key="1">
    <citation type="submission" date="2019-01" db="EMBL/GenBank/DDBJ databases">
        <title>Draft genome sequences of three monokaryotic isolates of the white-rot basidiomycete fungus Dichomitus squalens.</title>
        <authorList>
            <consortium name="DOE Joint Genome Institute"/>
            <person name="Lopez S.C."/>
            <person name="Andreopoulos B."/>
            <person name="Pangilinan J."/>
            <person name="Lipzen A."/>
            <person name="Riley R."/>
            <person name="Ahrendt S."/>
            <person name="Ng V."/>
            <person name="Barry K."/>
            <person name="Daum C."/>
            <person name="Grigoriev I.V."/>
            <person name="Hilden K.S."/>
            <person name="Makela M.R."/>
            <person name="de Vries R.P."/>
        </authorList>
    </citation>
    <scope>NUCLEOTIDE SEQUENCE [LARGE SCALE GENOMIC DNA]</scope>
    <source>
        <strain evidence="2">OM18370.1</strain>
    </source>
</reference>
<name>A0A4Q9MC69_9APHY</name>
<keyword evidence="1" id="KW-1133">Transmembrane helix</keyword>
<accession>A0A4Q9MC69</accession>
<dbReference type="AlphaFoldDB" id="A0A4Q9MC69"/>
<keyword evidence="1" id="KW-0472">Membrane</keyword>
<evidence type="ECO:0000313" key="2">
    <source>
        <dbReference type="EMBL" id="TBU24097.1"/>
    </source>
</evidence>
<proteinExistence type="predicted"/>
<feature type="transmembrane region" description="Helical" evidence="1">
    <location>
        <begin position="6"/>
        <end position="22"/>
    </location>
</feature>
<gene>
    <name evidence="2" type="ORF">BD311DRAFT_37621</name>
</gene>
<feature type="transmembrane region" description="Helical" evidence="1">
    <location>
        <begin position="64"/>
        <end position="87"/>
    </location>
</feature>
<organism evidence="2">
    <name type="scientific">Dichomitus squalens</name>
    <dbReference type="NCBI Taxonomy" id="114155"/>
    <lineage>
        <taxon>Eukaryota</taxon>
        <taxon>Fungi</taxon>
        <taxon>Dikarya</taxon>
        <taxon>Basidiomycota</taxon>
        <taxon>Agaricomycotina</taxon>
        <taxon>Agaricomycetes</taxon>
        <taxon>Polyporales</taxon>
        <taxon>Polyporaceae</taxon>
        <taxon>Dichomitus</taxon>
    </lineage>
</organism>
<dbReference type="EMBL" id="ML143487">
    <property type="protein sequence ID" value="TBU24097.1"/>
    <property type="molecule type" value="Genomic_DNA"/>
</dbReference>
<feature type="transmembrane region" description="Helical" evidence="1">
    <location>
        <begin position="34"/>
        <end position="52"/>
    </location>
</feature>
<dbReference type="Proteomes" id="UP000292957">
    <property type="component" value="Unassembled WGS sequence"/>
</dbReference>
<sequence>MIDALAGVYLAASACFLFYCSTHRCISVPPSLDLRLVSYIIPFSSVSLVYPLSLGLLHRPFYHVPIPLTLCIYNAFLDVATLLVHCWHTWRTLLFRFAVCFQSFRDDHAIKCI</sequence>
<protein>
    <submittedName>
        <fullName evidence="2">Uncharacterized protein</fullName>
    </submittedName>
</protein>
<evidence type="ECO:0000256" key="1">
    <source>
        <dbReference type="SAM" id="Phobius"/>
    </source>
</evidence>